<sequence length="115" mass="12889">MIRATTILDYFSTYIRLRELDKSEDKVELANAATKEAKENRISMSLATRWQRPCMGVTATDSRVMGSAVPWYYRDGTSVELSIPCSHGGRALVIIGAEEVENAEANFQYHDRAEG</sequence>
<dbReference type="EMBL" id="AMZH03013695">
    <property type="protein sequence ID" value="RRT48847.1"/>
    <property type="molecule type" value="Genomic_DNA"/>
</dbReference>
<name>A0A426YAV2_ENSVE</name>
<comment type="caution">
    <text evidence="1">The sequence shown here is derived from an EMBL/GenBank/DDBJ whole genome shotgun (WGS) entry which is preliminary data.</text>
</comment>
<protein>
    <submittedName>
        <fullName evidence="1">Uncharacterized protein</fullName>
    </submittedName>
</protein>
<evidence type="ECO:0000313" key="1">
    <source>
        <dbReference type="EMBL" id="RRT48847.1"/>
    </source>
</evidence>
<gene>
    <name evidence="1" type="ORF">B296_00040814</name>
</gene>
<dbReference type="AlphaFoldDB" id="A0A426YAV2"/>
<dbReference type="Proteomes" id="UP000287651">
    <property type="component" value="Unassembled WGS sequence"/>
</dbReference>
<reference evidence="1 2" key="1">
    <citation type="journal article" date="2014" name="Agronomy (Basel)">
        <title>A Draft Genome Sequence for Ensete ventricosum, the Drought-Tolerant Tree Against Hunger.</title>
        <authorList>
            <person name="Harrison J."/>
            <person name="Moore K.A."/>
            <person name="Paszkiewicz K."/>
            <person name="Jones T."/>
            <person name="Grant M."/>
            <person name="Ambacheew D."/>
            <person name="Muzemil S."/>
            <person name="Studholme D.J."/>
        </authorList>
    </citation>
    <scope>NUCLEOTIDE SEQUENCE [LARGE SCALE GENOMIC DNA]</scope>
</reference>
<organism evidence="1 2">
    <name type="scientific">Ensete ventricosum</name>
    <name type="common">Abyssinian banana</name>
    <name type="synonym">Musa ensete</name>
    <dbReference type="NCBI Taxonomy" id="4639"/>
    <lineage>
        <taxon>Eukaryota</taxon>
        <taxon>Viridiplantae</taxon>
        <taxon>Streptophyta</taxon>
        <taxon>Embryophyta</taxon>
        <taxon>Tracheophyta</taxon>
        <taxon>Spermatophyta</taxon>
        <taxon>Magnoliopsida</taxon>
        <taxon>Liliopsida</taxon>
        <taxon>Zingiberales</taxon>
        <taxon>Musaceae</taxon>
        <taxon>Ensete</taxon>
    </lineage>
</organism>
<proteinExistence type="predicted"/>
<accession>A0A426YAV2</accession>
<evidence type="ECO:0000313" key="2">
    <source>
        <dbReference type="Proteomes" id="UP000287651"/>
    </source>
</evidence>